<reference evidence="25" key="2">
    <citation type="submission" date="2017-10" db="EMBL/GenBank/DDBJ databases">
        <title>Ladona fulva Genome sequencing and assembly.</title>
        <authorList>
            <person name="Murali S."/>
            <person name="Richards S."/>
            <person name="Bandaranaike D."/>
            <person name="Bellair M."/>
            <person name="Blankenburg K."/>
            <person name="Chao H."/>
            <person name="Dinh H."/>
            <person name="Doddapaneni H."/>
            <person name="Dugan-Rocha S."/>
            <person name="Elkadiri S."/>
            <person name="Gnanaolivu R."/>
            <person name="Hernandez B."/>
            <person name="Skinner E."/>
            <person name="Javaid M."/>
            <person name="Lee S."/>
            <person name="Li M."/>
            <person name="Ming W."/>
            <person name="Munidasa M."/>
            <person name="Muniz J."/>
            <person name="Nguyen L."/>
            <person name="Hughes D."/>
            <person name="Osuji N."/>
            <person name="Pu L.-L."/>
            <person name="Puazo M."/>
            <person name="Qu C."/>
            <person name="Quiroz J."/>
            <person name="Raj R."/>
            <person name="Weissenberger G."/>
            <person name="Xin Y."/>
            <person name="Zou X."/>
            <person name="Han Y."/>
            <person name="Worley K."/>
            <person name="Muzny D."/>
            <person name="Gibbs R."/>
        </authorList>
    </citation>
    <scope>NUCLEOTIDE SEQUENCE</scope>
    <source>
        <strain evidence="25">Sampled in the wild</strain>
    </source>
</reference>
<evidence type="ECO:0000256" key="1">
    <source>
        <dbReference type="ARBA" id="ARBA00000098"/>
    </source>
</evidence>
<feature type="binding site" evidence="18">
    <location>
        <position position="364"/>
    </location>
    <ligand>
        <name>Zn(2+)</name>
        <dbReference type="ChEBI" id="CHEBI:29105"/>
        <note>catalytic</note>
    </ligand>
</feature>
<evidence type="ECO:0000259" key="24">
    <source>
        <dbReference type="Pfam" id="PF17900"/>
    </source>
</evidence>
<evidence type="ECO:0000256" key="2">
    <source>
        <dbReference type="ARBA" id="ARBA00004609"/>
    </source>
</evidence>
<keyword evidence="11 20" id="KW-0482">Metalloprotease</keyword>
<evidence type="ECO:0000256" key="5">
    <source>
        <dbReference type="ARBA" id="ARBA00022622"/>
    </source>
</evidence>
<keyword evidence="6 20" id="KW-0645">Protease</keyword>
<dbReference type="InterPro" id="IPR001930">
    <property type="entry name" value="Peptidase_M1"/>
</dbReference>
<feature type="binding site" evidence="17">
    <location>
        <position position="832"/>
    </location>
    <ligand>
        <name>substrate</name>
    </ligand>
</feature>
<dbReference type="GO" id="GO:0043171">
    <property type="term" value="P:peptide catabolic process"/>
    <property type="evidence" value="ECO:0007669"/>
    <property type="project" value="TreeGrafter"/>
</dbReference>
<proteinExistence type="inferred from homology"/>
<evidence type="ECO:0000256" key="11">
    <source>
        <dbReference type="ARBA" id="ARBA00023049"/>
    </source>
</evidence>
<dbReference type="Proteomes" id="UP000792457">
    <property type="component" value="Unassembled WGS sequence"/>
</dbReference>
<dbReference type="GO" id="GO:0016285">
    <property type="term" value="F:alanyl aminopeptidase activity"/>
    <property type="evidence" value="ECO:0007669"/>
    <property type="project" value="UniProtKB-EC"/>
</dbReference>
<dbReference type="GO" id="GO:0070006">
    <property type="term" value="F:metalloaminopeptidase activity"/>
    <property type="evidence" value="ECO:0007669"/>
    <property type="project" value="TreeGrafter"/>
</dbReference>
<evidence type="ECO:0000256" key="14">
    <source>
        <dbReference type="ARBA" id="ARBA00023180"/>
    </source>
</evidence>
<keyword evidence="5" id="KW-0336">GPI-anchor</keyword>
<dbReference type="AlphaFoldDB" id="A0A8K0P1P6"/>
<keyword evidence="7 18" id="KW-0479">Metal-binding</keyword>
<name>A0A8K0P1P6_LADFU</name>
<dbReference type="PRINTS" id="PR00756">
    <property type="entry name" value="ALADIPTASE"/>
</dbReference>
<feature type="domain" description="Aminopeptidase N-like N-terminal" evidence="24">
    <location>
        <begin position="60"/>
        <end position="249"/>
    </location>
</feature>
<keyword evidence="4" id="KW-1003">Cell membrane</keyword>
<protein>
    <recommendedName>
        <fullName evidence="20">Aminopeptidase</fullName>
        <ecNumber evidence="20">3.4.11.-</ecNumber>
    </recommendedName>
</protein>
<dbReference type="PANTHER" id="PTHR11533:SF294">
    <property type="entry name" value="THYROTROPIN-RELEASING HORMONE-DEGRADING ECTOENZYME"/>
    <property type="match status" value="1"/>
</dbReference>
<keyword evidence="12" id="KW-0472">Membrane</keyword>
<evidence type="ECO:0000256" key="20">
    <source>
        <dbReference type="RuleBase" id="RU364040"/>
    </source>
</evidence>
<dbReference type="GO" id="GO:0098552">
    <property type="term" value="C:side of membrane"/>
    <property type="evidence" value="ECO:0007669"/>
    <property type="project" value="UniProtKB-KW"/>
</dbReference>
<dbReference type="EMBL" id="KZ308476">
    <property type="protein sequence ID" value="KAG8230286.1"/>
    <property type="molecule type" value="Genomic_DNA"/>
</dbReference>
<keyword evidence="9 20" id="KW-0378">Hydrolase</keyword>
<dbReference type="Pfam" id="PF01433">
    <property type="entry name" value="Peptidase_M1"/>
    <property type="match status" value="1"/>
</dbReference>
<dbReference type="InterPro" id="IPR014782">
    <property type="entry name" value="Peptidase_M1_dom"/>
</dbReference>
<evidence type="ECO:0000259" key="22">
    <source>
        <dbReference type="Pfam" id="PF01433"/>
    </source>
</evidence>
<dbReference type="OrthoDB" id="10031169at2759"/>
<comment type="cofactor">
    <cofactor evidence="18 20">
        <name>Zn(2+)</name>
        <dbReference type="ChEBI" id="CHEBI:29105"/>
    </cofactor>
    <text evidence="18 20">Binds 1 zinc ion per subunit.</text>
</comment>
<evidence type="ECO:0000256" key="18">
    <source>
        <dbReference type="PIRSR" id="PIRSR634016-3"/>
    </source>
</evidence>
<keyword evidence="14" id="KW-0325">Glycoprotein</keyword>
<evidence type="ECO:0000256" key="10">
    <source>
        <dbReference type="ARBA" id="ARBA00022833"/>
    </source>
</evidence>
<evidence type="ECO:0000256" key="21">
    <source>
        <dbReference type="SAM" id="SignalP"/>
    </source>
</evidence>
<organism evidence="25 26">
    <name type="scientific">Ladona fulva</name>
    <name type="common">Scarce chaser dragonfly</name>
    <name type="synonym">Libellula fulva</name>
    <dbReference type="NCBI Taxonomy" id="123851"/>
    <lineage>
        <taxon>Eukaryota</taxon>
        <taxon>Metazoa</taxon>
        <taxon>Ecdysozoa</taxon>
        <taxon>Arthropoda</taxon>
        <taxon>Hexapoda</taxon>
        <taxon>Insecta</taxon>
        <taxon>Pterygota</taxon>
        <taxon>Palaeoptera</taxon>
        <taxon>Odonata</taxon>
        <taxon>Epiprocta</taxon>
        <taxon>Anisoptera</taxon>
        <taxon>Libelluloidea</taxon>
        <taxon>Libellulidae</taxon>
        <taxon>Ladona</taxon>
    </lineage>
</organism>
<dbReference type="InterPro" id="IPR027268">
    <property type="entry name" value="Peptidase_M4/M1_CTD_sf"/>
</dbReference>
<comment type="caution">
    <text evidence="25">The sequence shown here is derived from an EMBL/GenBank/DDBJ whole genome shotgun (WGS) entry which is preliminary data.</text>
</comment>
<dbReference type="InterPro" id="IPR045357">
    <property type="entry name" value="Aminopeptidase_N-like_N"/>
</dbReference>
<dbReference type="InterPro" id="IPR024571">
    <property type="entry name" value="ERAP1-like_C_dom"/>
</dbReference>
<evidence type="ECO:0000256" key="8">
    <source>
        <dbReference type="ARBA" id="ARBA00022729"/>
    </source>
</evidence>
<dbReference type="Gene3D" id="2.60.40.1910">
    <property type="match status" value="1"/>
</dbReference>
<keyword evidence="10 18" id="KW-0862">Zinc</keyword>
<dbReference type="InterPro" id="IPR034016">
    <property type="entry name" value="M1_APN-typ"/>
</dbReference>
<evidence type="ECO:0000256" key="12">
    <source>
        <dbReference type="ARBA" id="ARBA00023136"/>
    </source>
</evidence>
<gene>
    <name evidence="25" type="ORF">J437_LFUL010189</name>
</gene>
<evidence type="ECO:0000256" key="6">
    <source>
        <dbReference type="ARBA" id="ARBA00022670"/>
    </source>
</evidence>
<evidence type="ECO:0000259" key="23">
    <source>
        <dbReference type="Pfam" id="PF11838"/>
    </source>
</evidence>
<feature type="domain" description="Peptidase M1 membrane alanine aminopeptidase" evidence="22">
    <location>
        <begin position="288"/>
        <end position="375"/>
    </location>
</feature>
<evidence type="ECO:0000256" key="3">
    <source>
        <dbReference type="ARBA" id="ARBA00010136"/>
    </source>
</evidence>
<evidence type="ECO:0000256" key="4">
    <source>
        <dbReference type="ARBA" id="ARBA00022475"/>
    </source>
</evidence>
<evidence type="ECO:0000256" key="7">
    <source>
        <dbReference type="ARBA" id="ARBA00022723"/>
    </source>
</evidence>
<keyword evidence="26" id="KW-1185">Reference proteome</keyword>
<dbReference type="GO" id="GO:0005737">
    <property type="term" value="C:cytoplasm"/>
    <property type="evidence" value="ECO:0007669"/>
    <property type="project" value="TreeGrafter"/>
</dbReference>
<feature type="chain" id="PRO_5035465901" description="Aminopeptidase" evidence="21">
    <location>
        <begin position="20"/>
        <end position="941"/>
    </location>
</feature>
<accession>A0A8K0P1P6</accession>
<evidence type="ECO:0000256" key="9">
    <source>
        <dbReference type="ARBA" id="ARBA00022801"/>
    </source>
</evidence>
<dbReference type="GO" id="GO:0042277">
    <property type="term" value="F:peptide binding"/>
    <property type="evidence" value="ECO:0007669"/>
    <property type="project" value="TreeGrafter"/>
</dbReference>
<dbReference type="PANTHER" id="PTHR11533">
    <property type="entry name" value="PROTEASE M1 ZINC METALLOPROTEASE"/>
    <property type="match status" value="1"/>
</dbReference>
<dbReference type="Pfam" id="PF17900">
    <property type="entry name" value="Peptidase_M1_N"/>
    <property type="match status" value="1"/>
</dbReference>
<dbReference type="EC" id="3.4.11.-" evidence="20"/>
<reference evidence="25" key="1">
    <citation type="submission" date="2013-04" db="EMBL/GenBank/DDBJ databases">
        <authorList>
            <person name="Qu J."/>
            <person name="Murali S.C."/>
            <person name="Bandaranaike D."/>
            <person name="Bellair M."/>
            <person name="Blankenburg K."/>
            <person name="Chao H."/>
            <person name="Dinh H."/>
            <person name="Doddapaneni H."/>
            <person name="Downs B."/>
            <person name="Dugan-Rocha S."/>
            <person name="Elkadiri S."/>
            <person name="Gnanaolivu R.D."/>
            <person name="Hernandez B."/>
            <person name="Javaid M."/>
            <person name="Jayaseelan J.C."/>
            <person name="Lee S."/>
            <person name="Li M."/>
            <person name="Ming W."/>
            <person name="Munidasa M."/>
            <person name="Muniz J."/>
            <person name="Nguyen L."/>
            <person name="Ongeri F."/>
            <person name="Osuji N."/>
            <person name="Pu L.-L."/>
            <person name="Puazo M."/>
            <person name="Qu C."/>
            <person name="Quiroz J."/>
            <person name="Raj R."/>
            <person name="Weissenberger G."/>
            <person name="Xin Y."/>
            <person name="Zou X."/>
            <person name="Han Y."/>
            <person name="Richards S."/>
            <person name="Worley K."/>
            <person name="Muzny D."/>
            <person name="Gibbs R."/>
        </authorList>
    </citation>
    <scope>NUCLEOTIDE SEQUENCE</scope>
    <source>
        <strain evidence="25">Sampled in the wild</strain>
    </source>
</reference>
<dbReference type="SUPFAM" id="SSF55486">
    <property type="entry name" value="Metalloproteases ('zincins'), catalytic domain"/>
    <property type="match status" value="1"/>
</dbReference>
<feature type="domain" description="ERAP1-like C-terminal" evidence="23">
    <location>
        <begin position="565"/>
        <end position="865"/>
    </location>
</feature>
<dbReference type="GO" id="GO:0005886">
    <property type="term" value="C:plasma membrane"/>
    <property type="evidence" value="ECO:0007669"/>
    <property type="project" value="UniProtKB-SubCell"/>
</dbReference>
<evidence type="ECO:0000256" key="19">
    <source>
        <dbReference type="PIRSR" id="PIRSR634016-4"/>
    </source>
</evidence>
<dbReference type="FunFam" id="2.60.40.1730:FF:000013">
    <property type="entry name" value="Aminopeptidase"/>
    <property type="match status" value="1"/>
</dbReference>
<dbReference type="Gene3D" id="1.25.50.20">
    <property type="match status" value="1"/>
</dbReference>
<dbReference type="SUPFAM" id="SSF63737">
    <property type="entry name" value="Leukotriene A4 hydrolase N-terminal domain"/>
    <property type="match status" value="1"/>
</dbReference>
<feature type="signal peptide" evidence="21">
    <location>
        <begin position="1"/>
        <end position="19"/>
    </location>
</feature>
<dbReference type="GO" id="GO:0005615">
    <property type="term" value="C:extracellular space"/>
    <property type="evidence" value="ECO:0007669"/>
    <property type="project" value="TreeGrafter"/>
</dbReference>
<evidence type="ECO:0000256" key="15">
    <source>
        <dbReference type="ARBA" id="ARBA00023288"/>
    </source>
</evidence>
<keyword evidence="15" id="KW-0449">Lipoprotein</keyword>
<comment type="similarity">
    <text evidence="3 20">Belongs to the peptidase M1 family.</text>
</comment>
<comment type="subcellular location">
    <subcellularLocation>
        <location evidence="2">Cell membrane</location>
        <topology evidence="2">Lipid-anchor</topology>
        <topology evidence="2">GPI-anchor</topology>
    </subcellularLocation>
</comment>
<dbReference type="CDD" id="cd09601">
    <property type="entry name" value="M1_APN-Q_like"/>
    <property type="match status" value="1"/>
</dbReference>
<evidence type="ECO:0000313" key="25">
    <source>
        <dbReference type="EMBL" id="KAG8230286.1"/>
    </source>
</evidence>
<dbReference type="Gene3D" id="2.60.40.1730">
    <property type="entry name" value="tricorn interacting facor f3 domain"/>
    <property type="match status" value="1"/>
</dbReference>
<feature type="active site" description="Proton acceptor" evidence="16">
    <location>
        <position position="361"/>
    </location>
</feature>
<evidence type="ECO:0000256" key="16">
    <source>
        <dbReference type="PIRSR" id="PIRSR634016-1"/>
    </source>
</evidence>
<feature type="site" description="Transition state stabilizer" evidence="19">
    <location>
        <position position="420"/>
    </location>
</feature>
<keyword evidence="8 21" id="KW-0732">Signal</keyword>
<feature type="binding site" evidence="17">
    <location>
        <begin position="324"/>
        <end position="328"/>
    </location>
    <ligand>
        <name>substrate</name>
    </ligand>
</feature>
<keyword evidence="20" id="KW-0031">Aminopeptidase</keyword>
<sequence>MLKMVLALLFLMAITTTLGHSMGENFVEDNFHLNEYDIEENDEPFDSNATDHWRLPEGIKPISYAIQIIPNLDESNFTYVGNITIDVVAEEVLDRITLHATDLTITDHSVIGSDGTDCFVKATQEEGDYYILMLSTNTTANASYTIKMNFAGKLRDDMFGFYKSSYTGKDNSTEWMATTQFEATSARKAFPCFDEPHLKANFTISLARPSNMSTLCNMPLKDVGTEDLNLPEGYVWDNYEESPKMSTYLVAFTVSKFHHDNSSFTSMDNESKPFTVWAPENTIDQVKYSLEVGPRILEIMQNLTGFDYVLPKMDLIAIPDFNAGAMENWGLVTFREADLFYKEGVSSANSRQRVATVIAHELAHQWFGDVLHPQWRLMEQFVVDMLQTAFLLDVQDVAHPITHNVLTVNDIYAVFDNIVYNKAGSVIRMMEHILGEDTFFKGLWNYLNSRQYDSGNEDQLFEGLDEAAKENNVPLPVNVTMTEIMHGWTHQVGFPLLTVVRNFTQGNALIRQERFMTSNANESWTIPLSFTTQSNPNFNDTTPNNWIMENQREIMITDLPLEKEWIIFNIQVTGYYRVNYDDENWKLITDYLNSDNHVKIHVLNKAQLVCDSLNLAKAGYLNYNHALGLTSYLARETDFIPWSSAYNPFDFLSSRIGNSSASEKYIVLLAKIYDSLKFNETSNEDPVESLTISEVVPWACKYQYKNCITMSKQLFKDFLENGISVPVNLKKAVYCYGISEGFTEEWNKLWEIASSTNVASEKLLILNALGCTKSDVIIESYLNKTLLDDGQIRKQDRTIVFNSVLATAQGLSVGINFLIENFEQMRASYGERETKDILLAIADRVSSKEQIEKLTTFVKSNKATLGAVGVQAQKTMDDNSHWNQKYAKTIEDWLNRRRRRRSNRAQKIFSLDCDFNEKTVERVIRKTSKQWNHLRISTLNL</sequence>
<dbReference type="GO" id="GO:0006508">
    <property type="term" value="P:proteolysis"/>
    <property type="evidence" value="ECO:0007669"/>
    <property type="project" value="UniProtKB-KW"/>
</dbReference>
<evidence type="ECO:0000256" key="13">
    <source>
        <dbReference type="ARBA" id="ARBA00023157"/>
    </source>
</evidence>
<dbReference type="InterPro" id="IPR050344">
    <property type="entry name" value="Peptidase_M1_aminopeptidases"/>
</dbReference>
<dbReference type="FunFam" id="1.25.50.20:FF:000001">
    <property type="entry name" value="Aminopeptidase"/>
    <property type="match status" value="1"/>
</dbReference>
<dbReference type="GO" id="GO:0008270">
    <property type="term" value="F:zinc ion binding"/>
    <property type="evidence" value="ECO:0007669"/>
    <property type="project" value="UniProtKB-UniRule"/>
</dbReference>
<dbReference type="InterPro" id="IPR042097">
    <property type="entry name" value="Aminopeptidase_N-like_N_sf"/>
</dbReference>
<keyword evidence="13" id="KW-1015">Disulfide bond</keyword>
<dbReference type="Pfam" id="PF11838">
    <property type="entry name" value="ERAP1_C"/>
    <property type="match status" value="1"/>
</dbReference>
<feature type="binding site" evidence="17">
    <location>
        <position position="182"/>
    </location>
    <ligand>
        <name>substrate</name>
    </ligand>
</feature>
<dbReference type="FunFam" id="2.60.40.1910:FF:000008">
    <property type="entry name" value="Aminopeptidase"/>
    <property type="match status" value="1"/>
</dbReference>
<evidence type="ECO:0000313" key="26">
    <source>
        <dbReference type="Proteomes" id="UP000792457"/>
    </source>
</evidence>
<evidence type="ECO:0000256" key="17">
    <source>
        <dbReference type="PIRSR" id="PIRSR634016-2"/>
    </source>
</evidence>
<dbReference type="Gene3D" id="1.10.390.10">
    <property type="entry name" value="Neutral Protease Domain 2"/>
    <property type="match status" value="2"/>
</dbReference>
<comment type="catalytic activity">
    <reaction evidence="1">
        <text>Release of an N-terminal amino acid, Xaa-|-Yaa- from a peptide, amide or arylamide. Xaa is preferably Ala, but may be most amino acids including Pro (slow action). When a terminal hydrophobic residue is followed by a prolyl residue, the two may be released as an intact Xaa-Pro dipeptide.</text>
        <dbReference type="EC" id="3.4.11.2"/>
    </reaction>
</comment>
<feature type="binding site" evidence="18">
    <location>
        <position position="360"/>
    </location>
    <ligand>
        <name>Zn(2+)</name>
        <dbReference type="ChEBI" id="CHEBI:29105"/>
        <note>catalytic</note>
    </ligand>
</feature>